<dbReference type="Gene3D" id="3.40.50.150">
    <property type="entry name" value="Vaccinia Virus protein VP39"/>
    <property type="match status" value="1"/>
</dbReference>
<dbReference type="GO" id="GO:0008757">
    <property type="term" value="F:S-adenosylmethionine-dependent methyltransferase activity"/>
    <property type="evidence" value="ECO:0007669"/>
    <property type="project" value="InterPro"/>
</dbReference>
<feature type="domain" description="Methyltransferase type 11" evidence="2">
    <location>
        <begin position="63"/>
        <end position="157"/>
    </location>
</feature>
<dbReference type="EMBL" id="CP071793">
    <property type="protein sequence ID" value="QTD52833.1"/>
    <property type="molecule type" value="Genomic_DNA"/>
</dbReference>
<dbReference type="InterPro" id="IPR029063">
    <property type="entry name" value="SAM-dependent_MTases_sf"/>
</dbReference>
<sequence>MDIRDYNRHAWDGYVANGNTWTKPVTAEQIAEAREGRWEVVLTPQKPVPRSWFPAMEGIKILGLACGGGQQSPIFAAAGARVTVFDNSPAQLARDREVATRENLTLTTVEGDMANLSVFEDDSFDLIFNPVSNCFVPDVLPIWRECARVLRPGGTLLTGFANPALYLFDYEKSKTGTLEVRHALPYSDLTSISEEERKALQAEGEAFCFGHTLDDQIGGQLAAGLALTGFYEDSAPEEALSKFMPNYIATRAVKPA</sequence>
<dbReference type="Proteomes" id="UP000663929">
    <property type="component" value="Chromosome"/>
</dbReference>
<dbReference type="SUPFAM" id="SSF53335">
    <property type="entry name" value="S-adenosyl-L-methionine-dependent methyltransferases"/>
    <property type="match status" value="1"/>
</dbReference>
<dbReference type="KEGG" id="scor:J3U87_10180"/>
<evidence type="ECO:0000259" key="2">
    <source>
        <dbReference type="Pfam" id="PF08241"/>
    </source>
</evidence>
<name>A0A8A4TTM2_SULCO</name>
<evidence type="ECO:0000313" key="4">
    <source>
        <dbReference type="Proteomes" id="UP000663929"/>
    </source>
</evidence>
<protein>
    <submittedName>
        <fullName evidence="3">Class I SAM-dependent methyltransferase</fullName>
    </submittedName>
</protein>
<evidence type="ECO:0000313" key="3">
    <source>
        <dbReference type="EMBL" id="QTD52833.1"/>
    </source>
</evidence>
<gene>
    <name evidence="3" type="ORF">J3U87_10180</name>
</gene>
<dbReference type="PANTHER" id="PTHR44068">
    <property type="entry name" value="ZGC:194242"/>
    <property type="match status" value="1"/>
</dbReference>
<evidence type="ECO:0000256" key="1">
    <source>
        <dbReference type="ARBA" id="ARBA00022679"/>
    </source>
</evidence>
<keyword evidence="1" id="KW-0808">Transferase</keyword>
<dbReference type="AlphaFoldDB" id="A0A8A4TTM2"/>
<reference evidence="3" key="1">
    <citation type="submission" date="2021-03" db="EMBL/GenBank/DDBJ databases">
        <title>Acanthopleuribacteraceae sp. M133.</title>
        <authorList>
            <person name="Wang G."/>
        </authorList>
    </citation>
    <scope>NUCLEOTIDE SEQUENCE</scope>
    <source>
        <strain evidence="3">M133</strain>
    </source>
</reference>
<dbReference type="Pfam" id="PF08241">
    <property type="entry name" value="Methyltransf_11"/>
    <property type="match status" value="1"/>
</dbReference>
<organism evidence="3 4">
    <name type="scientific">Sulfidibacter corallicola</name>
    <dbReference type="NCBI Taxonomy" id="2818388"/>
    <lineage>
        <taxon>Bacteria</taxon>
        <taxon>Pseudomonadati</taxon>
        <taxon>Acidobacteriota</taxon>
        <taxon>Holophagae</taxon>
        <taxon>Acanthopleuribacterales</taxon>
        <taxon>Acanthopleuribacteraceae</taxon>
        <taxon>Sulfidibacter</taxon>
    </lineage>
</organism>
<dbReference type="GO" id="GO:0032259">
    <property type="term" value="P:methylation"/>
    <property type="evidence" value="ECO:0007669"/>
    <property type="project" value="UniProtKB-KW"/>
</dbReference>
<keyword evidence="3" id="KW-0489">Methyltransferase</keyword>
<dbReference type="InterPro" id="IPR050447">
    <property type="entry name" value="Erg6_SMT_methyltransf"/>
</dbReference>
<dbReference type="InterPro" id="IPR013216">
    <property type="entry name" value="Methyltransf_11"/>
</dbReference>
<accession>A0A8A4TTM2</accession>
<dbReference type="CDD" id="cd02440">
    <property type="entry name" value="AdoMet_MTases"/>
    <property type="match status" value="1"/>
</dbReference>
<keyword evidence="4" id="KW-1185">Reference proteome</keyword>
<dbReference type="PANTHER" id="PTHR44068:SF11">
    <property type="entry name" value="GERANYL DIPHOSPHATE 2-C-METHYLTRANSFERASE"/>
    <property type="match status" value="1"/>
</dbReference>
<proteinExistence type="predicted"/>
<dbReference type="RefSeq" id="WP_237382932.1">
    <property type="nucleotide sequence ID" value="NZ_CP071793.1"/>
</dbReference>